<dbReference type="InterPro" id="IPR023614">
    <property type="entry name" value="Porin_dom_sf"/>
</dbReference>
<dbReference type="Proteomes" id="UP000274131">
    <property type="component" value="Unassembled WGS sequence"/>
</dbReference>
<evidence type="ECO:0000256" key="9">
    <source>
        <dbReference type="ARBA" id="ARBA00023128"/>
    </source>
</evidence>
<keyword evidence="10" id="KW-0472">Membrane</keyword>
<dbReference type="GO" id="GO:0008308">
    <property type="term" value="F:voltage-gated monoatomic anion channel activity"/>
    <property type="evidence" value="ECO:0007669"/>
    <property type="project" value="InterPro"/>
</dbReference>
<comment type="subcellular location">
    <subcellularLocation>
        <location evidence="1">Mitochondrion outer membrane</location>
    </subcellularLocation>
</comment>
<reference evidence="11 12" key="2">
    <citation type="submission" date="2018-10" db="EMBL/GenBank/DDBJ databases">
        <authorList>
            <consortium name="Pathogen Informatics"/>
        </authorList>
    </citation>
    <scope>NUCLEOTIDE SEQUENCE [LARGE SCALE GENOMIC DNA]</scope>
</reference>
<evidence type="ECO:0000256" key="7">
    <source>
        <dbReference type="ARBA" id="ARBA00023065"/>
    </source>
</evidence>
<comment type="similarity">
    <text evidence="2">Belongs to the eukaryotic mitochondrial porin family.</text>
</comment>
<dbReference type="FunFam" id="2.40.160.10:FF:000012">
    <property type="entry name" value="Voltage-dependent anion-selective channel"/>
    <property type="match status" value="1"/>
</dbReference>
<dbReference type="GO" id="GO:0005741">
    <property type="term" value="C:mitochondrial outer membrane"/>
    <property type="evidence" value="ECO:0007669"/>
    <property type="project" value="UniProtKB-SubCell"/>
</dbReference>
<dbReference type="PRINTS" id="PR00185">
    <property type="entry name" value="EUKARYTPORIN"/>
</dbReference>
<keyword evidence="5" id="KW-0812">Transmembrane</keyword>
<dbReference type="GO" id="GO:0015288">
    <property type="term" value="F:porin activity"/>
    <property type="evidence" value="ECO:0007669"/>
    <property type="project" value="UniProtKB-KW"/>
</dbReference>
<evidence type="ECO:0000256" key="1">
    <source>
        <dbReference type="ARBA" id="ARBA00004294"/>
    </source>
</evidence>
<dbReference type="AlphaFoldDB" id="A0A0N4VFS4"/>
<gene>
    <name evidence="11" type="ORF">EVEC_LOCUS9011</name>
</gene>
<sequence>MAPPCFADLGKSARDLFDKGFNVGLLKVESTTTSKSGEAIEFKTTATHATATKHFLGNLDVKYKIPSYGLTLTEKWNTDNVLGSVLEIKDQFARDLKVTLDTSYRPQTGKRSGKLKGEWQRDNMTVNFDMIVDAAPIVNASVVMERNGWMLGIASSLDTASSKIGNTDFAFAKDGHDYSLFSFVRNGNRFGASLYHKVAKNVEVGAHLGWTTGDNAARFGLAAKYCPSRELELKAKVNNESKLAISATHYITDKLKLILSTQFGIADLKDTGHNVGFGIEYKP</sequence>
<evidence type="ECO:0000256" key="5">
    <source>
        <dbReference type="ARBA" id="ARBA00022692"/>
    </source>
</evidence>
<accession>A0A0N4VFS4</accession>
<evidence type="ECO:0000256" key="8">
    <source>
        <dbReference type="ARBA" id="ARBA00023114"/>
    </source>
</evidence>
<evidence type="ECO:0000256" key="6">
    <source>
        <dbReference type="ARBA" id="ARBA00022787"/>
    </source>
</evidence>
<evidence type="ECO:0000256" key="3">
    <source>
        <dbReference type="ARBA" id="ARBA00022448"/>
    </source>
</evidence>
<dbReference type="PANTHER" id="PTHR11743:SF70">
    <property type="entry name" value="GH26960P-RELATED"/>
    <property type="match status" value="1"/>
</dbReference>
<keyword evidence="12" id="KW-1185">Reference proteome</keyword>
<evidence type="ECO:0000313" key="11">
    <source>
        <dbReference type="EMBL" id="VDD94260.1"/>
    </source>
</evidence>
<keyword evidence="7" id="KW-0406">Ion transport</keyword>
<dbReference type="EMBL" id="UXUI01009753">
    <property type="protein sequence ID" value="VDD94260.1"/>
    <property type="molecule type" value="Genomic_DNA"/>
</dbReference>
<keyword evidence="9" id="KW-0496">Mitochondrion</keyword>
<reference evidence="13" key="1">
    <citation type="submission" date="2017-02" db="UniProtKB">
        <authorList>
            <consortium name="WormBaseParasite"/>
        </authorList>
    </citation>
    <scope>IDENTIFICATION</scope>
</reference>
<dbReference type="PANTHER" id="PTHR11743">
    <property type="entry name" value="VOLTAGE-DEPENDENT ANION-SELECTIVE CHANNEL"/>
    <property type="match status" value="1"/>
</dbReference>
<evidence type="ECO:0000313" key="13">
    <source>
        <dbReference type="WBParaSite" id="EVEC_0000960101-mRNA-1"/>
    </source>
</evidence>
<dbReference type="WBParaSite" id="EVEC_0000960101-mRNA-1">
    <property type="protein sequence ID" value="EVEC_0000960101-mRNA-1"/>
    <property type="gene ID" value="EVEC_0000960101"/>
</dbReference>
<evidence type="ECO:0000313" key="12">
    <source>
        <dbReference type="Proteomes" id="UP000274131"/>
    </source>
</evidence>
<keyword evidence="3" id="KW-0813">Transport</keyword>
<dbReference type="CDD" id="cd07306">
    <property type="entry name" value="Porin3_VDAC"/>
    <property type="match status" value="1"/>
</dbReference>
<proteinExistence type="inferred from homology"/>
<keyword evidence="8" id="KW-0626">Porin</keyword>
<dbReference type="STRING" id="51028.A0A0N4VFS4"/>
<organism evidence="13">
    <name type="scientific">Enterobius vermicularis</name>
    <name type="common">Human pinworm</name>
    <dbReference type="NCBI Taxonomy" id="51028"/>
    <lineage>
        <taxon>Eukaryota</taxon>
        <taxon>Metazoa</taxon>
        <taxon>Ecdysozoa</taxon>
        <taxon>Nematoda</taxon>
        <taxon>Chromadorea</taxon>
        <taxon>Rhabditida</taxon>
        <taxon>Spirurina</taxon>
        <taxon>Oxyuridomorpha</taxon>
        <taxon>Oxyuroidea</taxon>
        <taxon>Oxyuridae</taxon>
        <taxon>Enterobius</taxon>
    </lineage>
</organism>
<dbReference type="InterPro" id="IPR027246">
    <property type="entry name" value="Porin_Euk/Tom40"/>
</dbReference>
<dbReference type="Pfam" id="PF01459">
    <property type="entry name" value="Porin_3"/>
    <property type="match status" value="1"/>
</dbReference>
<protein>
    <submittedName>
        <fullName evidence="13">Voltage-dependent anion-selective channel protein 3</fullName>
    </submittedName>
</protein>
<name>A0A0N4VFS4_ENTVE</name>
<keyword evidence="4" id="KW-1134">Transmembrane beta strand</keyword>
<dbReference type="InterPro" id="IPR001925">
    <property type="entry name" value="Porin_Euk"/>
</dbReference>
<dbReference type="OrthoDB" id="7827681at2759"/>
<dbReference type="GO" id="GO:0046930">
    <property type="term" value="C:pore complex"/>
    <property type="evidence" value="ECO:0007669"/>
    <property type="project" value="UniProtKB-KW"/>
</dbReference>
<evidence type="ECO:0000256" key="4">
    <source>
        <dbReference type="ARBA" id="ARBA00022452"/>
    </source>
</evidence>
<evidence type="ECO:0000256" key="2">
    <source>
        <dbReference type="ARBA" id="ARBA00007780"/>
    </source>
</evidence>
<dbReference type="Gene3D" id="2.40.160.10">
    <property type="entry name" value="Porin"/>
    <property type="match status" value="1"/>
</dbReference>
<evidence type="ECO:0000256" key="10">
    <source>
        <dbReference type="ARBA" id="ARBA00023136"/>
    </source>
</evidence>
<keyword evidence="6" id="KW-1000">Mitochondrion outer membrane</keyword>